<evidence type="ECO:0000256" key="8">
    <source>
        <dbReference type="ARBA" id="ARBA00047899"/>
    </source>
</evidence>
<evidence type="ECO:0000313" key="13">
    <source>
        <dbReference type="EMBL" id="KAH6589801.1"/>
    </source>
</evidence>
<evidence type="ECO:0000256" key="9">
    <source>
        <dbReference type="ARBA" id="ARBA00048679"/>
    </source>
</evidence>
<feature type="signal peptide" evidence="11">
    <location>
        <begin position="1"/>
        <end position="18"/>
    </location>
</feature>
<proteinExistence type="predicted"/>
<evidence type="ECO:0000256" key="2">
    <source>
        <dbReference type="ARBA" id="ARBA00012513"/>
    </source>
</evidence>
<dbReference type="InterPro" id="IPR000719">
    <property type="entry name" value="Prot_kinase_dom"/>
</dbReference>
<keyword evidence="5" id="KW-0547">Nucleotide-binding</keyword>
<feature type="domain" description="Protein kinase" evidence="12">
    <location>
        <begin position="164"/>
        <end position="457"/>
    </location>
</feature>
<evidence type="ECO:0000313" key="14">
    <source>
        <dbReference type="Proteomes" id="UP001648503"/>
    </source>
</evidence>
<evidence type="ECO:0000256" key="11">
    <source>
        <dbReference type="SAM" id="SignalP"/>
    </source>
</evidence>
<dbReference type="Pfam" id="PF00069">
    <property type="entry name" value="Pkinase"/>
    <property type="match status" value="1"/>
</dbReference>
<dbReference type="EMBL" id="JAFCIX010000439">
    <property type="protein sequence ID" value="KAH6589801.1"/>
    <property type="molecule type" value="Genomic_DNA"/>
</dbReference>
<feature type="compositionally biased region" description="Polar residues" evidence="10">
    <location>
        <begin position="63"/>
        <end position="78"/>
    </location>
</feature>
<name>A0ABQ8F0A8_9FUNG</name>
<dbReference type="Proteomes" id="UP001648503">
    <property type="component" value="Unassembled WGS sequence"/>
</dbReference>
<feature type="region of interest" description="Disordered" evidence="10">
    <location>
        <begin position="214"/>
        <end position="233"/>
    </location>
</feature>
<keyword evidence="4" id="KW-0808">Transferase</keyword>
<evidence type="ECO:0000259" key="12">
    <source>
        <dbReference type="PROSITE" id="PS50011"/>
    </source>
</evidence>
<dbReference type="SMART" id="SM00220">
    <property type="entry name" value="S_TKc"/>
    <property type="match status" value="1"/>
</dbReference>
<dbReference type="PANTHER" id="PTHR22984">
    <property type="entry name" value="SERINE/THREONINE-PROTEIN KINASE PIM"/>
    <property type="match status" value="1"/>
</dbReference>
<dbReference type="Gene3D" id="1.10.510.10">
    <property type="entry name" value="Transferase(Phosphotransferase) domain 1"/>
    <property type="match status" value="2"/>
</dbReference>
<evidence type="ECO:0000256" key="3">
    <source>
        <dbReference type="ARBA" id="ARBA00022527"/>
    </source>
</evidence>
<keyword evidence="11" id="KW-0732">Signal</keyword>
<accession>A0ABQ8F0A8</accession>
<dbReference type="InterPro" id="IPR011009">
    <property type="entry name" value="Kinase-like_dom_sf"/>
</dbReference>
<comment type="catalytic activity">
    <reaction evidence="8">
        <text>L-threonyl-[protein] + ATP = O-phospho-L-threonyl-[protein] + ADP + H(+)</text>
        <dbReference type="Rhea" id="RHEA:46608"/>
        <dbReference type="Rhea" id="RHEA-COMP:11060"/>
        <dbReference type="Rhea" id="RHEA-COMP:11605"/>
        <dbReference type="ChEBI" id="CHEBI:15378"/>
        <dbReference type="ChEBI" id="CHEBI:30013"/>
        <dbReference type="ChEBI" id="CHEBI:30616"/>
        <dbReference type="ChEBI" id="CHEBI:61977"/>
        <dbReference type="ChEBI" id="CHEBI:456216"/>
        <dbReference type="EC" id="2.7.11.1"/>
    </reaction>
</comment>
<evidence type="ECO:0000256" key="10">
    <source>
        <dbReference type="SAM" id="MobiDB-lite"/>
    </source>
</evidence>
<evidence type="ECO:0000256" key="1">
    <source>
        <dbReference type="ARBA" id="ARBA00004340"/>
    </source>
</evidence>
<comment type="caution">
    <text evidence="13">The sequence shown here is derived from an EMBL/GenBank/DDBJ whole genome shotgun (WGS) entry which is preliminary data.</text>
</comment>
<evidence type="ECO:0000256" key="7">
    <source>
        <dbReference type="ARBA" id="ARBA00022840"/>
    </source>
</evidence>
<comment type="catalytic activity">
    <reaction evidence="9">
        <text>L-seryl-[protein] + ATP = O-phospho-L-seryl-[protein] + ADP + H(+)</text>
        <dbReference type="Rhea" id="RHEA:17989"/>
        <dbReference type="Rhea" id="RHEA-COMP:9863"/>
        <dbReference type="Rhea" id="RHEA-COMP:11604"/>
        <dbReference type="ChEBI" id="CHEBI:15378"/>
        <dbReference type="ChEBI" id="CHEBI:29999"/>
        <dbReference type="ChEBI" id="CHEBI:30616"/>
        <dbReference type="ChEBI" id="CHEBI:83421"/>
        <dbReference type="ChEBI" id="CHEBI:456216"/>
        <dbReference type="EC" id="2.7.11.1"/>
    </reaction>
</comment>
<dbReference type="PANTHER" id="PTHR22984:SF25">
    <property type="entry name" value="PROTEIN KINASE DOMAIN-CONTAINING PROTEIN"/>
    <property type="match status" value="1"/>
</dbReference>
<dbReference type="PROSITE" id="PS50011">
    <property type="entry name" value="PROTEIN_KINASE_DOM"/>
    <property type="match status" value="1"/>
</dbReference>
<evidence type="ECO:0000256" key="6">
    <source>
        <dbReference type="ARBA" id="ARBA00022777"/>
    </source>
</evidence>
<dbReference type="InterPro" id="IPR051138">
    <property type="entry name" value="PIM_Ser/Thr_kinase"/>
</dbReference>
<feature type="region of interest" description="Disordered" evidence="10">
    <location>
        <begin position="18"/>
        <end position="131"/>
    </location>
</feature>
<feature type="chain" id="PRO_5046812121" description="non-specific serine/threonine protein kinase" evidence="11">
    <location>
        <begin position="19"/>
        <end position="463"/>
    </location>
</feature>
<reference evidence="13 14" key="1">
    <citation type="submission" date="2021-02" db="EMBL/GenBank/DDBJ databases">
        <title>Variation within the Batrachochytrium salamandrivorans European outbreak.</title>
        <authorList>
            <person name="Kelly M."/>
            <person name="Pasmans F."/>
            <person name="Shea T.P."/>
            <person name="Munoz J.F."/>
            <person name="Carranza S."/>
            <person name="Cuomo C.A."/>
            <person name="Martel A."/>
        </authorList>
    </citation>
    <scope>NUCLEOTIDE SEQUENCE [LARGE SCALE GENOMIC DNA]</scope>
    <source>
        <strain evidence="13 14">AMFP18/2</strain>
    </source>
</reference>
<feature type="compositionally biased region" description="Polar residues" evidence="10">
    <location>
        <begin position="114"/>
        <end position="125"/>
    </location>
</feature>
<keyword evidence="7" id="KW-0067">ATP-binding</keyword>
<gene>
    <name evidence="13" type="ORF">BASA50_009771</name>
</gene>
<organism evidence="13 14">
    <name type="scientific">Batrachochytrium salamandrivorans</name>
    <dbReference type="NCBI Taxonomy" id="1357716"/>
    <lineage>
        <taxon>Eukaryota</taxon>
        <taxon>Fungi</taxon>
        <taxon>Fungi incertae sedis</taxon>
        <taxon>Chytridiomycota</taxon>
        <taxon>Chytridiomycota incertae sedis</taxon>
        <taxon>Chytridiomycetes</taxon>
        <taxon>Rhizophydiales</taxon>
        <taxon>Rhizophydiales incertae sedis</taxon>
        <taxon>Batrachochytrium</taxon>
    </lineage>
</organism>
<dbReference type="SUPFAM" id="SSF56112">
    <property type="entry name" value="Protein kinase-like (PK-like)"/>
    <property type="match status" value="1"/>
</dbReference>
<comment type="subcellular location">
    <subcellularLocation>
        <location evidence="1">Host cell</location>
    </subcellularLocation>
</comment>
<keyword evidence="3" id="KW-0723">Serine/threonine-protein kinase</keyword>
<feature type="compositionally biased region" description="Pro residues" evidence="10">
    <location>
        <begin position="46"/>
        <end position="57"/>
    </location>
</feature>
<keyword evidence="14" id="KW-1185">Reference proteome</keyword>
<keyword evidence="6" id="KW-0418">Kinase</keyword>
<dbReference type="EC" id="2.7.11.1" evidence="2"/>
<evidence type="ECO:0000256" key="5">
    <source>
        <dbReference type="ARBA" id="ARBA00022741"/>
    </source>
</evidence>
<evidence type="ECO:0000256" key="4">
    <source>
        <dbReference type="ARBA" id="ARBA00022679"/>
    </source>
</evidence>
<sequence>MFDSLLWVLHHFVTHYSGQTTQGDNDDGDGDDQASGSRDTPKKVNKPPPPVRPPPPKFKPKFSQGSDTSYQNDVSAPTSAPADPQPQKDCKGPRWVRKIFKPCPQQKSLPGPQPSTSRDPPQSNEMARPTYLKREDMRAYIDVFETKPYHDFIKSEAKYFRSVYIPMGKLSQGFSGTVYIANKKSTGVNVAYKTISDTIVSKYALDPSPPHGCLPPSNLARSKKPSGAKCTSSRPPDLMVPYEFLVNRYLSRPGYENPHVPMVLDYIMMKEKFILVMENLGGSWVDLAKYMKEKKRLDIDKICNIGREVVKAMMNLKKHGILHDNIRVSNVMYNRQTSKVKLIDFNRVSLLPGWEKGKPFPSKSSDLSSAASKAKVGDDELESIARFGHLLYNMITGTSPFIEYSDYEKMLRKALFPDSNPSRSKLKENAIRLINALVIPNPDKELPIEDILKDPFFKLDNKQ</sequence>
<protein>
    <recommendedName>
        <fullName evidence="2">non-specific serine/threonine protein kinase</fullName>
        <ecNumber evidence="2">2.7.11.1</ecNumber>
    </recommendedName>
</protein>